<dbReference type="EMBL" id="MH001457">
    <property type="protein sequence ID" value="AVO22268.1"/>
    <property type="molecule type" value="Genomic_DNA"/>
</dbReference>
<name>A0A2P1JSZ2_9CAUD</name>
<reference evidence="2" key="1">
    <citation type="submission" date="2018-02" db="EMBL/GenBank/DDBJ databases">
        <authorList>
            <person name="Cohen D.B."/>
            <person name="Kent A.D."/>
        </authorList>
    </citation>
    <scope>NUCLEOTIDE SEQUENCE [LARGE SCALE GENOMIC DNA]</scope>
</reference>
<sequence length="131" mass="14224">MPRPVVLFPDAVELVTTYLRAALSGPPVGSKVPDPMPPEFVRVKRLGGLRGPITDRPRIDVEAWAETEGAAWELCEYARAYVMAMAGKRGETTVSHVSEVSGPMWLPDASTGRPKYAFAVEFTTRGVKHGG</sequence>
<organism evidence="1 2">
    <name type="scientific">Streptomyces phage Nesbitt</name>
    <dbReference type="NCBI Taxonomy" id="2108133"/>
    <lineage>
        <taxon>Viruses</taxon>
        <taxon>Duplodnaviria</taxon>
        <taxon>Heunggongvirae</taxon>
        <taxon>Uroviricota</taxon>
        <taxon>Caudoviricetes</taxon>
        <taxon>Abbeymikolonvirus</taxon>
        <taxon>Abbeymikolonvirus abbeymikolon</taxon>
    </lineage>
</organism>
<protein>
    <submittedName>
        <fullName evidence="1">Head-to-tail connector complex protein</fullName>
    </submittedName>
</protein>
<dbReference type="Proteomes" id="UP000241032">
    <property type="component" value="Genome"/>
</dbReference>
<gene>
    <name evidence="1" type="primary">11</name>
    <name evidence="1" type="ORF">PBI_NESBITT_11</name>
</gene>
<evidence type="ECO:0000313" key="2">
    <source>
        <dbReference type="Proteomes" id="UP000241032"/>
    </source>
</evidence>
<accession>A0A2P1JSZ2</accession>
<proteinExistence type="predicted"/>
<evidence type="ECO:0000313" key="1">
    <source>
        <dbReference type="EMBL" id="AVO22268.1"/>
    </source>
</evidence>